<reference evidence="1" key="1">
    <citation type="journal article" date="2023" name="GigaByte">
        <title>Genome assembly of the bearded iris, Iris pallida Lam.</title>
        <authorList>
            <person name="Bruccoleri R.E."/>
            <person name="Oakeley E.J."/>
            <person name="Faust A.M.E."/>
            <person name="Altorfer M."/>
            <person name="Dessus-Babus S."/>
            <person name="Burckhardt D."/>
            <person name="Oertli M."/>
            <person name="Naumann U."/>
            <person name="Petersen F."/>
            <person name="Wong J."/>
        </authorList>
    </citation>
    <scope>NUCLEOTIDE SEQUENCE</scope>
    <source>
        <strain evidence="1">GSM-AAB239-AS_SAM_17_03QT</strain>
    </source>
</reference>
<sequence length="121" mass="12873">MRGPGLHSLIEYVQRRVEGWQAAGLSFGGRIELVRSVISAVAIFVQSILLPVATIRGSGFVPISFGGEVCMRSPGTSSVRPRKEGGVGSDRCWRLERLLRLSWPGDSAGGLSGRTGCTADT</sequence>
<proteinExistence type="predicted"/>
<protein>
    <submittedName>
        <fullName evidence="1">Uncharacterized protein</fullName>
    </submittedName>
</protein>
<gene>
    <name evidence="1" type="ORF">M6B38_134380</name>
</gene>
<reference evidence="1" key="2">
    <citation type="submission" date="2023-04" db="EMBL/GenBank/DDBJ databases">
        <authorList>
            <person name="Bruccoleri R.E."/>
            <person name="Oakeley E.J."/>
            <person name="Faust A.-M."/>
            <person name="Dessus-Babus S."/>
            <person name="Altorfer M."/>
            <person name="Burckhardt D."/>
            <person name="Oertli M."/>
            <person name="Naumann U."/>
            <person name="Petersen F."/>
            <person name="Wong J."/>
        </authorList>
    </citation>
    <scope>NUCLEOTIDE SEQUENCE</scope>
    <source>
        <strain evidence="1">GSM-AAB239-AS_SAM_17_03QT</strain>
        <tissue evidence="1">Leaf</tissue>
    </source>
</reference>
<dbReference type="Proteomes" id="UP001140949">
    <property type="component" value="Unassembled WGS sequence"/>
</dbReference>
<evidence type="ECO:0000313" key="1">
    <source>
        <dbReference type="EMBL" id="KAJ6815391.1"/>
    </source>
</evidence>
<accession>A0AAX6FHC9</accession>
<dbReference type="EMBL" id="JANAVB010028887">
    <property type="protein sequence ID" value="KAJ6815391.1"/>
    <property type="molecule type" value="Genomic_DNA"/>
</dbReference>
<name>A0AAX6FHC9_IRIPA</name>
<evidence type="ECO:0000313" key="2">
    <source>
        <dbReference type="Proteomes" id="UP001140949"/>
    </source>
</evidence>
<comment type="caution">
    <text evidence="1">The sequence shown here is derived from an EMBL/GenBank/DDBJ whole genome shotgun (WGS) entry which is preliminary data.</text>
</comment>
<organism evidence="1 2">
    <name type="scientific">Iris pallida</name>
    <name type="common">Sweet iris</name>
    <dbReference type="NCBI Taxonomy" id="29817"/>
    <lineage>
        <taxon>Eukaryota</taxon>
        <taxon>Viridiplantae</taxon>
        <taxon>Streptophyta</taxon>
        <taxon>Embryophyta</taxon>
        <taxon>Tracheophyta</taxon>
        <taxon>Spermatophyta</taxon>
        <taxon>Magnoliopsida</taxon>
        <taxon>Liliopsida</taxon>
        <taxon>Asparagales</taxon>
        <taxon>Iridaceae</taxon>
        <taxon>Iridoideae</taxon>
        <taxon>Irideae</taxon>
        <taxon>Iris</taxon>
    </lineage>
</organism>
<dbReference type="AlphaFoldDB" id="A0AAX6FHC9"/>
<keyword evidence="2" id="KW-1185">Reference proteome</keyword>